<dbReference type="Gene3D" id="3.30.465.10">
    <property type="match status" value="1"/>
</dbReference>
<evidence type="ECO:0000259" key="12">
    <source>
        <dbReference type="PROSITE" id="PS51371"/>
    </source>
</evidence>
<dbReference type="EMBL" id="CP090958">
    <property type="protein sequence ID" value="WGW14055.1"/>
    <property type="molecule type" value="Genomic_DNA"/>
</dbReference>
<dbReference type="InterPro" id="IPR002550">
    <property type="entry name" value="CNNM"/>
</dbReference>
<dbReference type="InterPro" id="IPR044751">
    <property type="entry name" value="Ion_transp-like_CBS"/>
</dbReference>
<feature type="domain" description="CBS" evidence="12">
    <location>
        <begin position="270"/>
        <end position="327"/>
    </location>
</feature>
<dbReference type="InterPro" id="IPR016169">
    <property type="entry name" value="FAD-bd_PCMH_sub2"/>
</dbReference>
<feature type="domain" description="CNNM transmembrane" evidence="13">
    <location>
        <begin position="1"/>
        <end position="183"/>
    </location>
</feature>
<evidence type="ECO:0000256" key="3">
    <source>
        <dbReference type="ARBA" id="ARBA00022475"/>
    </source>
</evidence>
<keyword evidence="4 10" id="KW-0812">Transmembrane</keyword>
<accession>A0ABY8QYD5</accession>
<keyword evidence="6 10" id="KW-1133">Transmembrane helix</keyword>
<comment type="subcellular location">
    <subcellularLocation>
        <location evidence="1">Cell membrane</location>
        <topology evidence="1">Multi-pass membrane protein</topology>
    </subcellularLocation>
</comment>
<gene>
    <name evidence="14" type="ORF">LWF01_08955</name>
</gene>
<dbReference type="PANTHER" id="PTHR22777:SF32">
    <property type="entry name" value="UPF0053 INNER MEMBRANE PROTEIN YFJD"/>
    <property type="match status" value="1"/>
</dbReference>
<organism evidence="14 15">
    <name type="scientific">Saxibacter everestensis</name>
    <dbReference type="NCBI Taxonomy" id="2909229"/>
    <lineage>
        <taxon>Bacteria</taxon>
        <taxon>Bacillati</taxon>
        <taxon>Actinomycetota</taxon>
        <taxon>Actinomycetes</taxon>
        <taxon>Micrococcales</taxon>
        <taxon>Brevibacteriaceae</taxon>
        <taxon>Saxibacter</taxon>
    </lineage>
</organism>
<evidence type="ECO:0000256" key="6">
    <source>
        <dbReference type="ARBA" id="ARBA00022989"/>
    </source>
</evidence>
<keyword evidence="8 10" id="KW-0472">Membrane</keyword>
<protein>
    <submittedName>
        <fullName evidence="14">Hemolysin family protein</fullName>
    </submittedName>
</protein>
<dbReference type="SMART" id="SM00116">
    <property type="entry name" value="CBS"/>
    <property type="match status" value="2"/>
</dbReference>
<dbReference type="SUPFAM" id="SSF54631">
    <property type="entry name" value="CBS-domain pair"/>
    <property type="match status" value="1"/>
</dbReference>
<name>A0ABY8QYD5_9MICO</name>
<keyword evidence="7 9" id="KW-0129">CBS domain</keyword>
<evidence type="ECO:0000256" key="10">
    <source>
        <dbReference type="PROSITE-ProRule" id="PRU01193"/>
    </source>
</evidence>
<sequence>MGLLFVAVVLLAIAGLIAAAEAALIALPRGQVAAMVADGKRGARRLDRIISDLPTHINVATFVRTISESGAAVCVTLVLARYFDSWWQLLLVAVLVLAVFTFILVGVSPRTVGRRQAANIALGTGWLIHGLRRVLGPLAKLLVWFGNVVTPARVYREGPFVTEDQLRDLVDRAGESDVIEDEEREMIQSVFNLGDTLTRSVMVPRTDLVTIDRDTVLHKAMTLFLRSGFSRAPVVGDTDDDVLGIVYLKDVARRVHGDPSVAHAMTVEAIARPAMFVPETKPIDSLMREMQQDARHVAVVVDEYGGTAGLVTIEDIVEEIVGEIDDEYDKNDDDVEDVGGGVRRVSSRQTVEDVGELFDLTITDEDVTSIGGLLQKALGKVPIAGSTATIHGLRIEAEPGVGRRHQITHLLVSLDETAGGKLSRDDSMHNDATEK</sequence>
<dbReference type="InterPro" id="IPR005170">
    <property type="entry name" value="Transptr-assoc_dom"/>
</dbReference>
<dbReference type="Pfam" id="PF00571">
    <property type="entry name" value="CBS"/>
    <property type="match status" value="2"/>
</dbReference>
<evidence type="ECO:0000256" key="1">
    <source>
        <dbReference type="ARBA" id="ARBA00004651"/>
    </source>
</evidence>
<dbReference type="Proteomes" id="UP001209083">
    <property type="component" value="Chromosome"/>
</dbReference>
<dbReference type="Pfam" id="PF01595">
    <property type="entry name" value="CNNM"/>
    <property type="match status" value="1"/>
</dbReference>
<evidence type="ECO:0000313" key="14">
    <source>
        <dbReference type="EMBL" id="WGW14055.1"/>
    </source>
</evidence>
<dbReference type="PROSITE" id="PS51846">
    <property type="entry name" value="CNNM"/>
    <property type="match status" value="1"/>
</dbReference>
<feature type="transmembrane region" description="Helical" evidence="11">
    <location>
        <begin position="86"/>
        <end position="107"/>
    </location>
</feature>
<evidence type="ECO:0000256" key="7">
    <source>
        <dbReference type="ARBA" id="ARBA00023122"/>
    </source>
</evidence>
<feature type="domain" description="CBS" evidence="12">
    <location>
        <begin position="202"/>
        <end position="265"/>
    </location>
</feature>
<comment type="similarity">
    <text evidence="2">Belongs to the UPF0053 family.</text>
</comment>
<evidence type="ECO:0000256" key="8">
    <source>
        <dbReference type="ARBA" id="ARBA00023136"/>
    </source>
</evidence>
<dbReference type="Gene3D" id="3.10.580.10">
    <property type="entry name" value="CBS-domain"/>
    <property type="match status" value="1"/>
</dbReference>
<dbReference type="InterPro" id="IPR000644">
    <property type="entry name" value="CBS_dom"/>
</dbReference>
<evidence type="ECO:0000256" key="5">
    <source>
        <dbReference type="ARBA" id="ARBA00022737"/>
    </source>
</evidence>
<dbReference type="InterPro" id="IPR036318">
    <property type="entry name" value="FAD-bd_PCMH-like_sf"/>
</dbReference>
<dbReference type="CDD" id="cd04590">
    <property type="entry name" value="CBS_pair_CorC_HlyC_assoc"/>
    <property type="match status" value="1"/>
</dbReference>
<keyword evidence="5" id="KW-0677">Repeat</keyword>
<keyword evidence="3" id="KW-1003">Cell membrane</keyword>
<dbReference type="SMART" id="SM01091">
    <property type="entry name" value="CorC_HlyC"/>
    <property type="match status" value="1"/>
</dbReference>
<keyword evidence="15" id="KW-1185">Reference proteome</keyword>
<reference evidence="14 15" key="1">
    <citation type="submission" date="2023-05" db="EMBL/GenBank/DDBJ databases">
        <title>Lithophilousrod everest ZFBP1038 complete genpme.</title>
        <authorList>
            <person name="Tian M."/>
        </authorList>
    </citation>
    <scope>NUCLEOTIDE SEQUENCE [LARGE SCALE GENOMIC DNA]</scope>
    <source>
        <strain evidence="14 15">ZFBP1038</strain>
    </source>
</reference>
<evidence type="ECO:0000256" key="2">
    <source>
        <dbReference type="ARBA" id="ARBA00006337"/>
    </source>
</evidence>
<dbReference type="Pfam" id="PF03471">
    <property type="entry name" value="CorC_HlyC"/>
    <property type="match status" value="1"/>
</dbReference>
<evidence type="ECO:0000259" key="13">
    <source>
        <dbReference type="PROSITE" id="PS51846"/>
    </source>
</evidence>
<evidence type="ECO:0000256" key="4">
    <source>
        <dbReference type="ARBA" id="ARBA00022692"/>
    </source>
</evidence>
<dbReference type="SUPFAM" id="SSF56176">
    <property type="entry name" value="FAD-binding/transporter-associated domain-like"/>
    <property type="match status" value="1"/>
</dbReference>
<dbReference type="InterPro" id="IPR046342">
    <property type="entry name" value="CBS_dom_sf"/>
</dbReference>
<dbReference type="PROSITE" id="PS51371">
    <property type="entry name" value="CBS"/>
    <property type="match status" value="2"/>
</dbReference>
<evidence type="ECO:0000313" key="15">
    <source>
        <dbReference type="Proteomes" id="UP001209083"/>
    </source>
</evidence>
<evidence type="ECO:0000256" key="11">
    <source>
        <dbReference type="SAM" id="Phobius"/>
    </source>
</evidence>
<dbReference type="PANTHER" id="PTHR22777">
    <property type="entry name" value="HEMOLYSIN-RELATED"/>
    <property type="match status" value="1"/>
</dbReference>
<proteinExistence type="inferred from homology"/>
<evidence type="ECO:0000256" key="9">
    <source>
        <dbReference type="PROSITE-ProRule" id="PRU00703"/>
    </source>
</evidence>